<gene>
    <name evidence="1" type="ORF">niasHS_000218</name>
</gene>
<dbReference type="InterPro" id="IPR043136">
    <property type="entry name" value="B30.2/SPRY_sf"/>
</dbReference>
<evidence type="ECO:0000313" key="1">
    <source>
        <dbReference type="EMBL" id="KAL3100208.1"/>
    </source>
</evidence>
<sequence>MDFTVVLNRSLALGQMGSKSDNQVHMYTFYEDSPSVGLIASTRIQPNNAKLQVLADWVKGQIEEKFAAKMVHELELEDLENAGKTDALFRSLSSSSATLVLFSHSLGLRSLSQSQIALRNFVKVFHHCPPFLENLERGSMAEGFFDAPSLGQMLGKNRKSCALSAEQLALCCDRFSKNGGTCGKLAQKHSKVEQQNEDDNAERDISKYGELCSSLSEDHSFRRFCCPAQKAMPPPIPLLNYRLPTSPGRSVAALLQNRSSQTGRDVPMIIDGDEPHEAIDMPITNPVPSTSRAHAQIDCNAGHLGILNRLDRLRETVEAMRTYQFSLLTAQKLNEWDISHCHPAIFLHDELIAEHTSKQKYFVSVRALVPARCTFGIFYFEITVLTMKSDFGIGLAPHWMGMHEIVGHTEDSFAYWSDGTIHGCCDSLPNPLDGFTQFGEADTVGCGIDLLTQTGYLYADTVHMFACCTLVDYEDRIQANFGPHFMYNLSSLVPF</sequence>
<comment type="caution">
    <text evidence="1">The sequence shown here is derived from an EMBL/GenBank/DDBJ whole genome shotgun (WGS) entry which is preliminary data.</text>
</comment>
<accession>A0ABD2KC01</accession>
<dbReference type="InterPro" id="IPR013320">
    <property type="entry name" value="ConA-like_dom_sf"/>
</dbReference>
<evidence type="ECO:0008006" key="3">
    <source>
        <dbReference type="Google" id="ProtNLM"/>
    </source>
</evidence>
<keyword evidence="2" id="KW-1185">Reference proteome</keyword>
<dbReference type="EMBL" id="JBICCN010000035">
    <property type="protein sequence ID" value="KAL3100208.1"/>
    <property type="molecule type" value="Genomic_DNA"/>
</dbReference>
<protein>
    <recommendedName>
        <fullName evidence="3">B30.2/SPRY domain-containing protein</fullName>
    </recommendedName>
</protein>
<name>A0ABD2KC01_HETSC</name>
<dbReference type="AlphaFoldDB" id="A0ABD2KC01"/>
<dbReference type="SUPFAM" id="SSF49899">
    <property type="entry name" value="Concanavalin A-like lectins/glucanases"/>
    <property type="match status" value="1"/>
</dbReference>
<evidence type="ECO:0000313" key="2">
    <source>
        <dbReference type="Proteomes" id="UP001620645"/>
    </source>
</evidence>
<reference evidence="1 2" key="1">
    <citation type="submission" date="2024-10" db="EMBL/GenBank/DDBJ databases">
        <authorList>
            <person name="Kim D."/>
        </authorList>
    </citation>
    <scope>NUCLEOTIDE SEQUENCE [LARGE SCALE GENOMIC DNA]</scope>
    <source>
        <strain evidence="1">Taebaek</strain>
    </source>
</reference>
<dbReference type="Gene3D" id="2.60.120.920">
    <property type="match status" value="1"/>
</dbReference>
<organism evidence="1 2">
    <name type="scientific">Heterodera schachtii</name>
    <name type="common">Sugarbeet cyst nematode worm</name>
    <name type="synonym">Tylenchus schachtii</name>
    <dbReference type="NCBI Taxonomy" id="97005"/>
    <lineage>
        <taxon>Eukaryota</taxon>
        <taxon>Metazoa</taxon>
        <taxon>Ecdysozoa</taxon>
        <taxon>Nematoda</taxon>
        <taxon>Chromadorea</taxon>
        <taxon>Rhabditida</taxon>
        <taxon>Tylenchina</taxon>
        <taxon>Tylenchomorpha</taxon>
        <taxon>Tylenchoidea</taxon>
        <taxon>Heteroderidae</taxon>
        <taxon>Heteroderinae</taxon>
        <taxon>Heterodera</taxon>
    </lineage>
</organism>
<dbReference type="InterPro" id="IPR044736">
    <property type="entry name" value="Gid1/RanBPM/SPLA_SPRY"/>
</dbReference>
<proteinExistence type="predicted"/>
<dbReference type="CDD" id="cd12885">
    <property type="entry name" value="SPRY_RanBP_like"/>
    <property type="match status" value="1"/>
</dbReference>
<dbReference type="Proteomes" id="UP001620645">
    <property type="component" value="Unassembled WGS sequence"/>
</dbReference>